<sequence>MKMDKLSLTKAYIQRVSDFKKSNFEIHVINIKDLSKFPFLLVIQSVVEHYIKLLIYPLNEEKITKVSLSNFNFSYENFEELSIILREYNVIHTSGVVLIEKRFFYECYLLMSKNEEKSKNLKASFNKIKNKFDEIKIEEIILSKQK</sequence>
<accession>A0A0F9VD52</accession>
<proteinExistence type="predicted"/>
<organism evidence="1">
    <name type="scientific">marine sediment metagenome</name>
    <dbReference type="NCBI Taxonomy" id="412755"/>
    <lineage>
        <taxon>unclassified sequences</taxon>
        <taxon>metagenomes</taxon>
        <taxon>ecological metagenomes</taxon>
    </lineage>
</organism>
<name>A0A0F9VD52_9ZZZZ</name>
<dbReference type="AlphaFoldDB" id="A0A0F9VD52"/>
<protein>
    <submittedName>
        <fullName evidence="1">Uncharacterized protein</fullName>
    </submittedName>
</protein>
<reference evidence="1" key="1">
    <citation type="journal article" date="2015" name="Nature">
        <title>Complex archaea that bridge the gap between prokaryotes and eukaryotes.</title>
        <authorList>
            <person name="Spang A."/>
            <person name="Saw J.H."/>
            <person name="Jorgensen S.L."/>
            <person name="Zaremba-Niedzwiedzka K."/>
            <person name="Martijn J."/>
            <person name="Lind A.E."/>
            <person name="van Eijk R."/>
            <person name="Schleper C."/>
            <person name="Guy L."/>
            <person name="Ettema T.J."/>
        </authorList>
    </citation>
    <scope>NUCLEOTIDE SEQUENCE</scope>
</reference>
<evidence type="ECO:0000313" key="1">
    <source>
        <dbReference type="EMBL" id="KKN63733.1"/>
    </source>
</evidence>
<dbReference type="EMBL" id="LAZR01000581">
    <property type="protein sequence ID" value="KKN63733.1"/>
    <property type="molecule type" value="Genomic_DNA"/>
</dbReference>
<gene>
    <name evidence="1" type="ORF">LCGC14_0498980</name>
</gene>
<comment type="caution">
    <text evidence="1">The sequence shown here is derived from an EMBL/GenBank/DDBJ whole genome shotgun (WGS) entry which is preliminary data.</text>
</comment>